<evidence type="ECO:0000256" key="4">
    <source>
        <dbReference type="ARBA" id="ARBA00023136"/>
    </source>
</evidence>
<dbReference type="Pfam" id="PF08507">
    <property type="entry name" value="COPI_assoc"/>
    <property type="match status" value="1"/>
</dbReference>
<dbReference type="GeneID" id="30995770"/>
<evidence type="ECO:0000256" key="1">
    <source>
        <dbReference type="ARBA" id="ARBA00004141"/>
    </source>
</evidence>
<name>A0A1E4RLU9_9ASCO</name>
<dbReference type="RefSeq" id="XP_020077311.1">
    <property type="nucleotide sequence ID" value="XM_020221221.1"/>
</dbReference>
<dbReference type="PANTHER" id="PTHR28128:SF1">
    <property type="entry name" value="GOLGI APPARATUS MEMBRANE PROTEIN TVP15"/>
    <property type="match status" value="1"/>
</dbReference>
<sequence>MSFDSLSGLDLNGAFKIANFSVAGLTVISGISQLFSGFHSFLSGLYIIAFGLGIGFLEFRVPSEAYTYASFLFSFIGRGIFYTFLGISINLSSIFRILAALLVFIIGVVYIGLEAVPSISPPQNMNAEGIAINDEDII</sequence>
<gene>
    <name evidence="6" type="ORF">HYPBUDRAFT_152829</name>
</gene>
<dbReference type="GO" id="GO:0016192">
    <property type="term" value="P:vesicle-mediated transport"/>
    <property type="evidence" value="ECO:0007669"/>
    <property type="project" value="TreeGrafter"/>
</dbReference>
<protein>
    <submittedName>
        <fullName evidence="6">COPI associated</fullName>
    </submittedName>
</protein>
<evidence type="ECO:0000256" key="5">
    <source>
        <dbReference type="SAM" id="Phobius"/>
    </source>
</evidence>
<evidence type="ECO:0000313" key="6">
    <source>
        <dbReference type="EMBL" id="ODV68244.1"/>
    </source>
</evidence>
<dbReference type="Proteomes" id="UP000095085">
    <property type="component" value="Unassembled WGS sequence"/>
</dbReference>
<dbReference type="PANTHER" id="PTHR28128">
    <property type="entry name" value="GOLGI APPARATUS MEMBRANE PROTEIN TVP15"/>
    <property type="match status" value="1"/>
</dbReference>
<feature type="transmembrane region" description="Helical" evidence="5">
    <location>
        <begin position="65"/>
        <end position="87"/>
    </location>
</feature>
<evidence type="ECO:0000313" key="7">
    <source>
        <dbReference type="Proteomes" id="UP000095085"/>
    </source>
</evidence>
<proteinExistence type="predicted"/>
<reference evidence="7" key="1">
    <citation type="submission" date="2016-05" db="EMBL/GenBank/DDBJ databases">
        <title>Comparative genomics of biotechnologically important yeasts.</title>
        <authorList>
            <consortium name="DOE Joint Genome Institute"/>
            <person name="Riley R."/>
            <person name="Haridas S."/>
            <person name="Wolfe K.H."/>
            <person name="Lopes M.R."/>
            <person name="Hittinger C.T."/>
            <person name="Goker M."/>
            <person name="Salamov A."/>
            <person name="Wisecaver J."/>
            <person name="Long T.M."/>
            <person name="Aerts A.L."/>
            <person name="Barry K."/>
            <person name="Choi C."/>
            <person name="Clum A."/>
            <person name="Coughlan A.Y."/>
            <person name="Deshpande S."/>
            <person name="Douglass A.P."/>
            <person name="Hanson S.J."/>
            <person name="Klenk H.-P."/>
            <person name="Labutti K."/>
            <person name="Lapidus A."/>
            <person name="Lindquist E."/>
            <person name="Lipzen A."/>
            <person name="Meier-Kolthoff J.P."/>
            <person name="Ohm R.A."/>
            <person name="Otillar R.P."/>
            <person name="Pangilinan J."/>
            <person name="Peng Y."/>
            <person name="Rokas A."/>
            <person name="Rosa C.A."/>
            <person name="Scheuner C."/>
            <person name="Sibirny A.A."/>
            <person name="Slot J.C."/>
            <person name="Stielow J.B."/>
            <person name="Sun H."/>
            <person name="Kurtzman C.P."/>
            <person name="Blackwell M."/>
            <person name="Grigoriev I.V."/>
            <person name="Jeffries T.W."/>
        </authorList>
    </citation>
    <scope>NUCLEOTIDE SEQUENCE [LARGE SCALE GENOMIC DNA]</scope>
    <source>
        <strain evidence="7">NRRL Y-1933</strain>
    </source>
</reference>
<keyword evidence="3 5" id="KW-1133">Transmembrane helix</keyword>
<organism evidence="6 7">
    <name type="scientific">Hyphopichia burtonii NRRL Y-1933</name>
    <dbReference type="NCBI Taxonomy" id="984485"/>
    <lineage>
        <taxon>Eukaryota</taxon>
        <taxon>Fungi</taxon>
        <taxon>Dikarya</taxon>
        <taxon>Ascomycota</taxon>
        <taxon>Saccharomycotina</taxon>
        <taxon>Pichiomycetes</taxon>
        <taxon>Debaryomycetaceae</taxon>
        <taxon>Hyphopichia</taxon>
    </lineage>
</organism>
<keyword evidence="2 5" id="KW-0812">Transmembrane</keyword>
<dbReference type="InterPro" id="IPR013714">
    <property type="entry name" value="Golgi_TVP15"/>
</dbReference>
<dbReference type="EMBL" id="KV454540">
    <property type="protein sequence ID" value="ODV68244.1"/>
    <property type="molecule type" value="Genomic_DNA"/>
</dbReference>
<accession>A0A1E4RLU9</accession>
<dbReference type="STRING" id="984485.A0A1E4RLU9"/>
<evidence type="ECO:0000256" key="2">
    <source>
        <dbReference type="ARBA" id="ARBA00022692"/>
    </source>
</evidence>
<feature type="transmembrane region" description="Helical" evidence="5">
    <location>
        <begin position="38"/>
        <end position="59"/>
    </location>
</feature>
<comment type="subcellular location">
    <subcellularLocation>
        <location evidence="1">Membrane</location>
        <topology evidence="1">Multi-pass membrane protein</topology>
    </subcellularLocation>
</comment>
<keyword evidence="4 5" id="KW-0472">Membrane</keyword>
<keyword evidence="7" id="KW-1185">Reference proteome</keyword>
<evidence type="ECO:0000256" key="3">
    <source>
        <dbReference type="ARBA" id="ARBA00022989"/>
    </source>
</evidence>
<feature type="transmembrane region" description="Helical" evidence="5">
    <location>
        <begin position="94"/>
        <end position="113"/>
    </location>
</feature>
<dbReference type="AlphaFoldDB" id="A0A1E4RLU9"/>
<dbReference type="GO" id="GO:0000139">
    <property type="term" value="C:Golgi membrane"/>
    <property type="evidence" value="ECO:0007669"/>
    <property type="project" value="TreeGrafter"/>
</dbReference>
<dbReference type="OrthoDB" id="423534at2759"/>
<feature type="transmembrane region" description="Helical" evidence="5">
    <location>
        <begin position="13"/>
        <end position="31"/>
    </location>
</feature>